<keyword evidence="1" id="KW-0472">Membrane</keyword>
<dbReference type="AlphaFoldDB" id="A0A845GYG1"/>
<evidence type="ECO:0000313" key="2">
    <source>
        <dbReference type="EMBL" id="MYM99015.1"/>
    </source>
</evidence>
<keyword evidence="1" id="KW-0812">Transmembrane</keyword>
<comment type="caution">
    <text evidence="2">The sequence shown here is derived from an EMBL/GenBank/DDBJ whole genome shotgun (WGS) entry which is preliminary data.</text>
</comment>
<feature type="transmembrane region" description="Helical" evidence="1">
    <location>
        <begin position="24"/>
        <end position="46"/>
    </location>
</feature>
<feature type="non-terminal residue" evidence="2">
    <location>
        <position position="49"/>
    </location>
</feature>
<dbReference type="EMBL" id="WWCX01000182">
    <property type="protein sequence ID" value="MYM99015.1"/>
    <property type="molecule type" value="Genomic_DNA"/>
</dbReference>
<keyword evidence="1" id="KW-1133">Transmembrane helix</keyword>
<sequence length="49" mass="5108">MGNAMNNVNLAAFALRTRLALTRIGAPACIAIALCVAGAAAWAWLLPQR</sequence>
<accession>A0A845GYG1</accession>
<gene>
    <name evidence="2" type="ORF">GTP90_34745</name>
</gene>
<organism evidence="2 3">
    <name type="scientific">Duganella vulcania</name>
    <dbReference type="NCBI Taxonomy" id="2692166"/>
    <lineage>
        <taxon>Bacteria</taxon>
        <taxon>Pseudomonadati</taxon>
        <taxon>Pseudomonadota</taxon>
        <taxon>Betaproteobacteria</taxon>
        <taxon>Burkholderiales</taxon>
        <taxon>Oxalobacteraceae</taxon>
        <taxon>Telluria group</taxon>
        <taxon>Duganella</taxon>
    </lineage>
</organism>
<name>A0A845GYG1_9BURK</name>
<protein>
    <submittedName>
        <fullName evidence="2">Uncharacterized protein</fullName>
    </submittedName>
</protein>
<reference evidence="2" key="1">
    <citation type="submission" date="2019-12" db="EMBL/GenBank/DDBJ databases">
        <title>Novel species isolated from a subtropical stream in China.</title>
        <authorList>
            <person name="Lu H."/>
        </authorList>
    </citation>
    <scope>NUCLEOTIDE SEQUENCE [LARGE SCALE GENOMIC DNA]</scope>
    <source>
        <strain evidence="2">FT81W</strain>
    </source>
</reference>
<evidence type="ECO:0000313" key="3">
    <source>
        <dbReference type="Proteomes" id="UP000447355"/>
    </source>
</evidence>
<dbReference type="Proteomes" id="UP000447355">
    <property type="component" value="Unassembled WGS sequence"/>
</dbReference>
<evidence type="ECO:0000256" key="1">
    <source>
        <dbReference type="SAM" id="Phobius"/>
    </source>
</evidence>
<proteinExistence type="predicted"/>